<proteinExistence type="inferred from homology"/>
<gene>
    <name evidence="5" type="primary">gsiB_2</name>
    <name evidence="5" type="ORF">LMG21510_01593</name>
</gene>
<feature type="signal peptide" evidence="3">
    <location>
        <begin position="1"/>
        <end position="42"/>
    </location>
</feature>
<dbReference type="PIRSF" id="PIRSF002741">
    <property type="entry name" value="MppA"/>
    <property type="match status" value="1"/>
</dbReference>
<evidence type="ECO:0000256" key="1">
    <source>
        <dbReference type="ARBA" id="ARBA00005695"/>
    </source>
</evidence>
<accession>A0ABM8WV06</accession>
<comment type="caution">
    <text evidence="5">The sequence shown here is derived from an EMBL/GenBank/DDBJ whole genome shotgun (WGS) entry which is preliminary data.</text>
</comment>
<dbReference type="InterPro" id="IPR000914">
    <property type="entry name" value="SBP_5_dom"/>
</dbReference>
<name>A0ABM8WV06_9BURK</name>
<dbReference type="Gene3D" id="3.40.190.10">
    <property type="entry name" value="Periplasmic binding protein-like II"/>
    <property type="match status" value="1"/>
</dbReference>
<reference evidence="5 6" key="1">
    <citation type="submission" date="2021-08" db="EMBL/GenBank/DDBJ databases">
        <authorList>
            <person name="Peeters C."/>
        </authorList>
    </citation>
    <scope>NUCLEOTIDE SEQUENCE [LARGE SCALE GENOMIC DNA]</scope>
    <source>
        <strain evidence="5 6">LMG 21510</strain>
    </source>
</reference>
<dbReference type="CDD" id="cd08502">
    <property type="entry name" value="PBP2_NikA_DppA_OppA_like_16"/>
    <property type="match status" value="1"/>
</dbReference>
<evidence type="ECO:0000256" key="3">
    <source>
        <dbReference type="SAM" id="SignalP"/>
    </source>
</evidence>
<evidence type="ECO:0000313" key="5">
    <source>
        <dbReference type="EMBL" id="CAG9171273.1"/>
    </source>
</evidence>
<dbReference type="RefSeq" id="WP_224040976.1">
    <property type="nucleotide sequence ID" value="NZ_CAJZAH010000002.1"/>
</dbReference>
<keyword evidence="6" id="KW-1185">Reference proteome</keyword>
<comment type="similarity">
    <text evidence="1">Belongs to the bacterial solute-binding protein 5 family.</text>
</comment>
<dbReference type="Proteomes" id="UP000721236">
    <property type="component" value="Unassembled WGS sequence"/>
</dbReference>
<evidence type="ECO:0000313" key="6">
    <source>
        <dbReference type="Proteomes" id="UP000721236"/>
    </source>
</evidence>
<dbReference type="Gene3D" id="3.90.76.10">
    <property type="entry name" value="Dipeptide-binding Protein, Domain 1"/>
    <property type="match status" value="1"/>
</dbReference>
<protein>
    <submittedName>
        <fullName evidence="5">Glutathione-binding protein GsiB</fullName>
    </submittedName>
</protein>
<dbReference type="SUPFAM" id="SSF53850">
    <property type="entry name" value="Periplasmic binding protein-like II"/>
    <property type="match status" value="1"/>
</dbReference>
<dbReference type="PANTHER" id="PTHR30290:SF38">
    <property type="entry name" value="D,D-DIPEPTIDE-BINDING PERIPLASMIC PROTEIN DDPA-RELATED"/>
    <property type="match status" value="1"/>
</dbReference>
<feature type="domain" description="Solute-binding protein family 5" evidence="4">
    <location>
        <begin position="88"/>
        <end position="441"/>
    </location>
</feature>
<dbReference type="InterPro" id="IPR039424">
    <property type="entry name" value="SBP_5"/>
</dbReference>
<dbReference type="EMBL" id="CAJZAH010000002">
    <property type="protein sequence ID" value="CAG9171273.1"/>
    <property type="molecule type" value="Genomic_DNA"/>
</dbReference>
<feature type="chain" id="PRO_5046886377" evidence="3">
    <location>
        <begin position="43"/>
        <end position="541"/>
    </location>
</feature>
<dbReference type="PANTHER" id="PTHR30290">
    <property type="entry name" value="PERIPLASMIC BINDING COMPONENT OF ABC TRANSPORTER"/>
    <property type="match status" value="1"/>
</dbReference>
<organism evidence="5 6">
    <name type="scientific">Cupriavidus respiraculi</name>
    <dbReference type="NCBI Taxonomy" id="195930"/>
    <lineage>
        <taxon>Bacteria</taxon>
        <taxon>Pseudomonadati</taxon>
        <taxon>Pseudomonadota</taxon>
        <taxon>Betaproteobacteria</taxon>
        <taxon>Burkholderiales</taxon>
        <taxon>Burkholderiaceae</taxon>
        <taxon>Cupriavidus</taxon>
    </lineage>
</organism>
<dbReference type="InterPro" id="IPR030678">
    <property type="entry name" value="Peptide/Ni-bd"/>
</dbReference>
<sequence length="541" mass="58595">MNTTIPALQSLASFAAVRALARTAAAACVAASAIVTAPAAHAQQPNTARIVLHAPLRVLDPVLTNAYITRNHGYLVYDTLFAMDAGGKPQPQMVESWKVSPDQLAYTLTLRSGLRFHDGTPVTADDVIASLRRWGERDPMGQRLMASLDKMSAPDAATVQIQLKRPFGLMLEALAKPGSPVPFIMPKRIAATPASQAITEVVGSGPYKFVAADFRPGVKATYVKYAEYAPRKEPASGFAGGKVALVDRIELVNISDAQTAVNALRSGEVDFVEDVPPDLMPQLDGVKTVALKPYGKNSNAFTLRMNWHQPPFNNVKVRRAALAALYETDYLDAQIGDPKVYQICGAVLTCVSPYASEEGATQTKKPDLARAKALLKESGYDGSKVVVLHPTDLPILSSFASVTAQALKEIGMNVEIQSMDWATLLARRTKKEPAAQGGWGIFHSSFSSLDLMSPVINPNLDGRGEAGYVGWSRNDDMEKLRDEFAQESDAGKRKQLATSIQKLSYDQVFFVPLGGYSKYKGYSKRMAGMVDAPLPLFWSAK</sequence>
<keyword evidence="2 3" id="KW-0732">Signal</keyword>
<evidence type="ECO:0000256" key="2">
    <source>
        <dbReference type="ARBA" id="ARBA00022729"/>
    </source>
</evidence>
<dbReference type="Gene3D" id="3.10.105.10">
    <property type="entry name" value="Dipeptide-binding Protein, Domain 3"/>
    <property type="match status" value="1"/>
</dbReference>
<evidence type="ECO:0000259" key="4">
    <source>
        <dbReference type="Pfam" id="PF00496"/>
    </source>
</evidence>
<dbReference type="Pfam" id="PF00496">
    <property type="entry name" value="SBP_bac_5"/>
    <property type="match status" value="1"/>
</dbReference>